<dbReference type="EMBL" id="JAGTJS010000001">
    <property type="protein sequence ID" value="KAH7275638.1"/>
    <property type="molecule type" value="Genomic_DNA"/>
</dbReference>
<evidence type="ECO:0000256" key="1">
    <source>
        <dbReference type="SAM" id="MobiDB-lite"/>
    </source>
</evidence>
<feature type="compositionally biased region" description="Polar residues" evidence="1">
    <location>
        <begin position="147"/>
        <end position="158"/>
    </location>
</feature>
<proteinExistence type="predicted"/>
<organism evidence="2 3">
    <name type="scientific">Fusarium solani</name>
    <name type="common">Filamentous fungus</name>
    <dbReference type="NCBI Taxonomy" id="169388"/>
    <lineage>
        <taxon>Eukaryota</taxon>
        <taxon>Fungi</taxon>
        <taxon>Dikarya</taxon>
        <taxon>Ascomycota</taxon>
        <taxon>Pezizomycotina</taxon>
        <taxon>Sordariomycetes</taxon>
        <taxon>Hypocreomycetidae</taxon>
        <taxon>Hypocreales</taxon>
        <taxon>Nectriaceae</taxon>
        <taxon>Fusarium</taxon>
        <taxon>Fusarium solani species complex</taxon>
    </lineage>
</organism>
<evidence type="ECO:0000313" key="3">
    <source>
        <dbReference type="Proteomes" id="UP000736672"/>
    </source>
</evidence>
<feature type="compositionally biased region" description="Polar residues" evidence="1">
    <location>
        <begin position="82"/>
        <end position="91"/>
    </location>
</feature>
<dbReference type="AlphaFoldDB" id="A0A9P9L7G8"/>
<protein>
    <submittedName>
        <fullName evidence="2">Uncharacterized protein</fullName>
    </submittedName>
</protein>
<comment type="caution">
    <text evidence="2">The sequence shown here is derived from an EMBL/GenBank/DDBJ whole genome shotgun (WGS) entry which is preliminary data.</text>
</comment>
<feature type="region of interest" description="Disordered" evidence="1">
    <location>
        <begin position="82"/>
        <end position="111"/>
    </location>
</feature>
<keyword evidence="3" id="KW-1185">Reference proteome</keyword>
<reference evidence="2" key="1">
    <citation type="journal article" date="2021" name="Nat. Commun.">
        <title>Genetic determinants of endophytism in the Arabidopsis root mycobiome.</title>
        <authorList>
            <person name="Mesny F."/>
            <person name="Miyauchi S."/>
            <person name="Thiergart T."/>
            <person name="Pickel B."/>
            <person name="Atanasova L."/>
            <person name="Karlsson M."/>
            <person name="Huettel B."/>
            <person name="Barry K.W."/>
            <person name="Haridas S."/>
            <person name="Chen C."/>
            <person name="Bauer D."/>
            <person name="Andreopoulos W."/>
            <person name="Pangilinan J."/>
            <person name="LaButti K."/>
            <person name="Riley R."/>
            <person name="Lipzen A."/>
            <person name="Clum A."/>
            <person name="Drula E."/>
            <person name="Henrissat B."/>
            <person name="Kohler A."/>
            <person name="Grigoriev I.V."/>
            <person name="Martin F.M."/>
            <person name="Hacquard S."/>
        </authorList>
    </citation>
    <scope>NUCLEOTIDE SEQUENCE</scope>
    <source>
        <strain evidence="2">FSSC 5 MPI-SDFR-AT-0091</strain>
    </source>
</reference>
<dbReference type="Proteomes" id="UP000736672">
    <property type="component" value="Unassembled WGS sequence"/>
</dbReference>
<accession>A0A9P9L7G8</accession>
<feature type="region of interest" description="Disordered" evidence="1">
    <location>
        <begin position="137"/>
        <end position="166"/>
    </location>
</feature>
<feature type="region of interest" description="Disordered" evidence="1">
    <location>
        <begin position="189"/>
        <end position="213"/>
    </location>
</feature>
<gene>
    <name evidence="2" type="ORF">B0J15DRAFT_21033</name>
</gene>
<feature type="compositionally biased region" description="Pro residues" evidence="1">
    <location>
        <begin position="193"/>
        <end position="204"/>
    </location>
</feature>
<evidence type="ECO:0000313" key="2">
    <source>
        <dbReference type="EMBL" id="KAH7275638.1"/>
    </source>
</evidence>
<name>A0A9P9L7G8_FUSSL</name>
<sequence>MKGIESLVPVDTKFKELAPGHLCTVQDRTLTMQELATKGCQFWFAFAEYLFKRFARWIRELQTSSVCYFNYRLSQSTTTARKMPQFSNGREGSTRIGNLRKATSNSPAPEWRHEQAPILLSESTPNSIQQPLRVCNAHNPTKRKSPPETSNLPPTTEGQPFDERGIVKRRRSIPLTAPASGLPQVKLLLATPPSTPTSPRPKTPPRQDRSRLHPKWRRRRRSEPLFDVFGASLEGEARVRRERQFGTSWIQQIAKSQTVASTRAEADI</sequence>